<dbReference type="Proteomes" id="UP000254927">
    <property type="component" value="Unassembled WGS sequence"/>
</dbReference>
<dbReference type="RefSeq" id="WP_074896098.1">
    <property type="nucleotide sequence ID" value="NZ_CP031252.1"/>
</dbReference>
<dbReference type="AlphaFoldDB" id="A0A378TYJ7"/>
<dbReference type="EMBL" id="UGQW01000002">
    <property type="protein sequence ID" value="STZ67240.1"/>
    <property type="molecule type" value="Genomic_DNA"/>
</dbReference>
<evidence type="ECO:0000313" key="1">
    <source>
        <dbReference type="EMBL" id="STZ67240.1"/>
    </source>
</evidence>
<reference evidence="1 2" key="1">
    <citation type="submission" date="2018-06" db="EMBL/GenBank/DDBJ databases">
        <authorList>
            <consortium name="Pathogen Informatics"/>
            <person name="Doyle S."/>
        </authorList>
    </citation>
    <scope>NUCLEOTIDE SEQUENCE [LARGE SCALE GENOMIC DNA]</scope>
    <source>
        <strain evidence="1 2">NCTC10660</strain>
    </source>
</reference>
<dbReference type="GeneID" id="93351716"/>
<gene>
    <name evidence="1" type="ORF">NCTC10660_00714</name>
</gene>
<proteinExistence type="predicted"/>
<evidence type="ECO:0000313" key="2">
    <source>
        <dbReference type="Proteomes" id="UP000254927"/>
    </source>
</evidence>
<sequence>MKRLLKYLLGATAVLILAAVAVLYAVPEWLKQREIRAAEADLALLAAPPAPPPSAKNGIDALWLLQYRTKDDAERADLMRRFGEVIKYNPDTFARHNELADRYLPPPDDDILTFIGTAAEYLSQIRVNLPKYRAEAEKHAELFANVDKLADYDTFAPRNWPNDQEDFTEVGFPRFEWLLRSHGLAALDWAQGGEDQAWQRVCRNIKTGRSLLHGRPGLIFPMIGNAVIRRNTGLAAQMLHEKPEWANRLPAECGGVFDVLDEQEQSICLAMQDEFHQTGNMYRKLDGKGVQMMQVSEWRELMALGDDSQIRAADFALLFLPRFDATHNMAQTAPHYASYCKPEAAAVLKADQKIQRQPQPSEKTFAQKWACLGNSIGCLTTDAALPSFDGYVYRLQDTAMQQRAFNAALALYRLPAESRRAALDKVLAEHSSPSRKLRWNEKEQVIDFDVYDLNKIPDPIPFHPDAGR</sequence>
<name>A0A378TYJ7_NEIEL</name>
<protein>
    <submittedName>
        <fullName evidence="1">Uncharacterized protein</fullName>
    </submittedName>
</protein>
<accession>A0A378TYJ7</accession>
<organism evidence="1 2">
    <name type="scientific">Neisseria elongata</name>
    <dbReference type="NCBI Taxonomy" id="495"/>
    <lineage>
        <taxon>Bacteria</taxon>
        <taxon>Pseudomonadati</taxon>
        <taxon>Pseudomonadota</taxon>
        <taxon>Betaproteobacteria</taxon>
        <taxon>Neisseriales</taxon>
        <taxon>Neisseriaceae</taxon>
        <taxon>Neisseria</taxon>
    </lineage>
</organism>